<reference evidence="3" key="2">
    <citation type="submission" date="2013-04" db="EMBL/GenBank/DDBJ databases">
        <title>Genomic mechanisms accounting for the adaptation to parasitism in nematode-trapping fungi.</title>
        <authorList>
            <person name="Ahren D.G."/>
        </authorList>
    </citation>
    <scope>NUCLEOTIDE SEQUENCE [LARGE SCALE GENOMIC DNA]</scope>
    <source>
        <strain evidence="3">CBS 200.50</strain>
    </source>
</reference>
<dbReference type="OMA" id="KETWEAQ"/>
<feature type="chain" id="PRO_5004548492" description="Peptidase A1 domain-containing protein" evidence="1">
    <location>
        <begin position="21"/>
        <end position="416"/>
    </location>
</feature>
<keyword evidence="3" id="KW-1185">Reference proteome</keyword>
<evidence type="ECO:0000313" key="2">
    <source>
        <dbReference type="EMBL" id="EPS42455.1"/>
    </source>
</evidence>
<comment type="caution">
    <text evidence="2">The sequence shown here is derived from an EMBL/GenBank/DDBJ whole genome shotgun (WGS) entry which is preliminary data.</text>
</comment>
<dbReference type="STRING" id="1284197.S8AHD4"/>
<evidence type="ECO:0000256" key="1">
    <source>
        <dbReference type="SAM" id="SignalP"/>
    </source>
</evidence>
<protein>
    <recommendedName>
        <fullName evidence="4">Peptidase A1 domain-containing protein</fullName>
    </recommendedName>
</protein>
<dbReference type="OrthoDB" id="5291209at2759"/>
<keyword evidence="1" id="KW-0732">Signal</keyword>
<dbReference type="AlphaFoldDB" id="S8AHD4"/>
<name>S8AHD4_DACHA</name>
<dbReference type="Proteomes" id="UP000015100">
    <property type="component" value="Unassembled WGS sequence"/>
</dbReference>
<sequence>MGSIAKFVTAIPLLLRVANAAAIHHVLTDSNPAVIPRVVPVPTEVPVIPNAPITGLEIAARPAGVQSPYEIPTDTTCSVFVPFTNTGSGSGKWPDDAPPRIYMDVDGKNIYRTPAGLQIDTGSTGFQIGKETWEAQFKRIWATTDKSIPGWKYLSSSDILYTGYWVNVNVTFKDLSWTSLMRAELPVLVYDKRTNCSSVDNTTGVCGGPGIDIPGTNGALMGIGYGRRADGMNQCTPSTNPLLNVKGVWQNAPGSPCTYRNGYIITKDGIQWGLTPSNTANFKFHTLNKWSSLDMDWAMARSCLGINAITCRDGDFLPDTGISKSYVSSPDIPSGNPSPPTGGLSIKLSLPDAGQQMGYFDYLDVSSAAGDVEPVSFKTTRTTTSLRVYLNTGSHFFNGFETAYDADRGFYGIRAL</sequence>
<reference evidence="2 3" key="1">
    <citation type="journal article" date="2013" name="PLoS Genet.">
        <title>Genomic mechanisms accounting for the adaptation to parasitism in nematode-trapping fungi.</title>
        <authorList>
            <person name="Meerupati T."/>
            <person name="Andersson K.M."/>
            <person name="Friman E."/>
            <person name="Kumar D."/>
            <person name="Tunlid A."/>
            <person name="Ahren D."/>
        </authorList>
    </citation>
    <scope>NUCLEOTIDE SEQUENCE [LARGE SCALE GENOMIC DNA]</scope>
    <source>
        <strain evidence="2 3">CBS 200.50</strain>
    </source>
</reference>
<accession>S8AHD4</accession>
<gene>
    <name evidence="2" type="ORF">H072_3642</name>
</gene>
<dbReference type="HOGENOM" id="CLU_048775_0_0_1"/>
<dbReference type="eggNOG" id="ENOG502SGW8">
    <property type="taxonomic scope" value="Eukaryota"/>
</dbReference>
<evidence type="ECO:0000313" key="3">
    <source>
        <dbReference type="Proteomes" id="UP000015100"/>
    </source>
</evidence>
<organism evidence="2 3">
    <name type="scientific">Dactylellina haptotyla (strain CBS 200.50)</name>
    <name type="common">Nematode-trapping fungus</name>
    <name type="synonym">Monacrosporium haptotylum</name>
    <dbReference type="NCBI Taxonomy" id="1284197"/>
    <lineage>
        <taxon>Eukaryota</taxon>
        <taxon>Fungi</taxon>
        <taxon>Dikarya</taxon>
        <taxon>Ascomycota</taxon>
        <taxon>Pezizomycotina</taxon>
        <taxon>Orbiliomycetes</taxon>
        <taxon>Orbiliales</taxon>
        <taxon>Orbiliaceae</taxon>
        <taxon>Dactylellina</taxon>
    </lineage>
</organism>
<proteinExistence type="predicted"/>
<feature type="signal peptide" evidence="1">
    <location>
        <begin position="1"/>
        <end position="20"/>
    </location>
</feature>
<evidence type="ECO:0008006" key="4">
    <source>
        <dbReference type="Google" id="ProtNLM"/>
    </source>
</evidence>
<dbReference type="EMBL" id="AQGS01000114">
    <property type="protein sequence ID" value="EPS42455.1"/>
    <property type="molecule type" value="Genomic_DNA"/>
</dbReference>